<evidence type="ECO:0000313" key="10">
    <source>
        <dbReference type="EMBL" id="BBB32122.1"/>
    </source>
</evidence>
<dbReference type="Gene3D" id="3.90.226.10">
    <property type="entry name" value="2-enoyl-CoA Hydratase, Chain A, domain 1"/>
    <property type="match status" value="2"/>
</dbReference>
<name>A0A7R6PL49_9BACT</name>
<protein>
    <submittedName>
        <fullName evidence="10">Protease IV</fullName>
    </submittedName>
</protein>
<organism evidence="10 11">
    <name type="scientific">Thermotomaculum hydrothermale</name>
    <dbReference type="NCBI Taxonomy" id="981385"/>
    <lineage>
        <taxon>Bacteria</taxon>
        <taxon>Pseudomonadati</taxon>
        <taxon>Acidobacteriota</taxon>
        <taxon>Holophagae</taxon>
        <taxon>Thermotomaculales</taxon>
        <taxon>Thermotomaculaceae</taxon>
        <taxon>Thermotomaculum</taxon>
    </lineage>
</organism>
<feature type="domain" description="Peptidase S49" evidence="9">
    <location>
        <begin position="356"/>
        <end position="507"/>
    </location>
</feature>
<dbReference type="PANTHER" id="PTHR33209">
    <property type="entry name" value="PROTEASE 4"/>
    <property type="match status" value="1"/>
</dbReference>
<dbReference type="CDD" id="cd07023">
    <property type="entry name" value="S49_Sppa_N_C"/>
    <property type="match status" value="1"/>
</dbReference>
<evidence type="ECO:0000256" key="4">
    <source>
        <dbReference type="ARBA" id="ARBA00022801"/>
    </source>
</evidence>
<dbReference type="EMBL" id="AP017470">
    <property type="protein sequence ID" value="BBB32122.1"/>
    <property type="molecule type" value="Genomic_DNA"/>
</dbReference>
<accession>A0A7R6PL49</accession>
<dbReference type="GO" id="GO:0006465">
    <property type="term" value="P:signal peptide processing"/>
    <property type="evidence" value="ECO:0007669"/>
    <property type="project" value="InterPro"/>
</dbReference>
<dbReference type="InterPro" id="IPR047272">
    <property type="entry name" value="S49_SppA_C"/>
</dbReference>
<keyword evidence="6 8" id="KW-0472">Membrane</keyword>
<dbReference type="InterPro" id="IPR002142">
    <property type="entry name" value="Peptidase_S49"/>
</dbReference>
<dbReference type="KEGG" id="thyd:TTHT_0536"/>
<keyword evidence="3 10" id="KW-0645">Protease</keyword>
<sequence length="567" mass="63681">MAGKAKKTILILIIIFVFFVGVVYFIGKTLGKFYSGVPTISNNTLVEVRFKNPVPEREPLIPFKKTIPFHKIIKALYTIPADSRVNGVLVFGNELPLDIAQLEELRTALENIVKSGKKVYVYYDQIGMNYFLVPKGAKVVMHPTPGSYVSLRGYYSAQPFFRTLLEEKLGIKFNVIHIGNYKGAGEPFVRDSMSKYLRQELTELFESFWNNICSMISESRGFNKEEFQKKLYDGKYFSISKEEAKKAGLVDMFEYKQNIEDKYDSVIEINKYAKSISDGFGTKPIALIVAEGEIVMGEEEPSLLGNNKNVIAADTMCDIIRRAADNDNVKVIVFRVNSPGGSALASELINRELKRAAKKKPVIVSVGYMAASGGYYISCGGDYIIADKNSIVGSIGVVSLIPEITELSKKIGVHFDEIKKGKYSDFLSPFKKITPDEEELLRKDMLDIYGVFKQRVADARKLDLNYVESIAQGRIYSGTRGLQIKLVDKIGTLHDALLEAKKRANLKSIDYTEFSAKKSLFELLQEDFGTKTSIETILNKKIKSLFKLCKKPMLIDPALIETLSIEE</sequence>
<dbReference type="NCBIfam" id="TIGR00706">
    <property type="entry name" value="SppA_dom"/>
    <property type="match status" value="1"/>
</dbReference>
<dbReference type="CDD" id="cd07018">
    <property type="entry name" value="S49_SppA_67K_type"/>
    <property type="match status" value="1"/>
</dbReference>
<dbReference type="Pfam" id="PF01343">
    <property type="entry name" value="Peptidase_S49"/>
    <property type="match status" value="2"/>
</dbReference>
<evidence type="ECO:0000313" key="11">
    <source>
        <dbReference type="Proteomes" id="UP000595564"/>
    </source>
</evidence>
<feature type="active site" description="Nucleophile" evidence="7">
    <location>
        <position position="372"/>
    </location>
</feature>
<dbReference type="InterPro" id="IPR029045">
    <property type="entry name" value="ClpP/crotonase-like_dom_sf"/>
</dbReference>
<dbReference type="PIRSF" id="PIRSF001217">
    <property type="entry name" value="Protease_4_SppA"/>
    <property type="match status" value="1"/>
</dbReference>
<reference evidence="10 11" key="1">
    <citation type="journal article" date="2012" name="Extremophiles">
        <title>Thermotomaculum hydrothermale gen. nov., sp. nov., a novel heterotrophic thermophile within the phylum Acidobacteria from a deep-sea hydrothermal vent chimney in the Southern Okinawa Trough.</title>
        <authorList>
            <person name="Izumi H."/>
            <person name="Nunoura T."/>
            <person name="Miyazaki M."/>
            <person name="Mino S."/>
            <person name="Toki T."/>
            <person name="Takai K."/>
            <person name="Sako Y."/>
            <person name="Sawabe T."/>
            <person name="Nakagawa S."/>
        </authorList>
    </citation>
    <scope>NUCLEOTIDE SEQUENCE [LARGE SCALE GENOMIC DNA]</scope>
    <source>
        <strain evidence="10 11">AC55</strain>
    </source>
</reference>
<evidence type="ECO:0000256" key="2">
    <source>
        <dbReference type="ARBA" id="ARBA00008683"/>
    </source>
</evidence>
<evidence type="ECO:0000256" key="1">
    <source>
        <dbReference type="ARBA" id="ARBA00004370"/>
    </source>
</evidence>
<dbReference type="InterPro" id="IPR047217">
    <property type="entry name" value="S49_SppA_67K_type_N"/>
</dbReference>
<dbReference type="RefSeq" id="WP_201328463.1">
    <property type="nucleotide sequence ID" value="NZ_AP017470.1"/>
</dbReference>
<keyword evidence="8" id="KW-1133">Transmembrane helix</keyword>
<evidence type="ECO:0000256" key="6">
    <source>
        <dbReference type="ARBA" id="ARBA00023136"/>
    </source>
</evidence>
<dbReference type="Gene3D" id="6.20.330.10">
    <property type="match status" value="2"/>
</dbReference>
<dbReference type="SUPFAM" id="SSF52096">
    <property type="entry name" value="ClpP/crotonase"/>
    <property type="match status" value="2"/>
</dbReference>
<comment type="similarity">
    <text evidence="2">Belongs to the peptidase S49 family.</text>
</comment>
<evidence type="ECO:0000256" key="3">
    <source>
        <dbReference type="ARBA" id="ARBA00022670"/>
    </source>
</evidence>
<gene>
    <name evidence="10" type="primary">sppA</name>
    <name evidence="10" type="ORF">TTHT_0536</name>
</gene>
<keyword evidence="4" id="KW-0378">Hydrolase</keyword>
<dbReference type="PANTHER" id="PTHR33209:SF1">
    <property type="entry name" value="PEPTIDASE S49 DOMAIN-CONTAINING PROTEIN"/>
    <property type="match status" value="1"/>
</dbReference>
<evidence type="ECO:0000256" key="8">
    <source>
        <dbReference type="SAM" id="Phobius"/>
    </source>
</evidence>
<evidence type="ECO:0000259" key="9">
    <source>
        <dbReference type="Pfam" id="PF01343"/>
    </source>
</evidence>
<dbReference type="InterPro" id="IPR004634">
    <property type="entry name" value="Pept_S49_pIV"/>
</dbReference>
<keyword evidence="5" id="KW-0720">Serine protease</keyword>
<dbReference type="GO" id="GO:0016020">
    <property type="term" value="C:membrane"/>
    <property type="evidence" value="ECO:0007669"/>
    <property type="project" value="UniProtKB-SubCell"/>
</dbReference>
<dbReference type="Proteomes" id="UP000595564">
    <property type="component" value="Chromosome"/>
</dbReference>
<feature type="transmembrane region" description="Helical" evidence="8">
    <location>
        <begin position="9"/>
        <end position="27"/>
    </location>
</feature>
<evidence type="ECO:0000256" key="5">
    <source>
        <dbReference type="ARBA" id="ARBA00022825"/>
    </source>
</evidence>
<dbReference type="AlphaFoldDB" id="A0A7R6PL49"/>
<comment type="subcellular location">
    <subcellularLocation>
        <location evidence="1">Membrane</location>
    </subcellularLocation>
</comment>
<dbReference type="GO" id="GO:0008236">
    <property type="term" value="F:serine-type peptidase activity"/>
    <property type="evidence" value="ECO:0007669"/>
    <property type="project" value="UniProtKB-KW"/>
</dbReference>
<evidence type="ECO:0000256" key="7">
    <source>
        <dbReference type="PIRSR" id="PIRSR001217-1"/>
    </source>
</evidence>
<feature type="domain" description="Peptidase S49" evidence="9">
    <location>
        <begin position="113"/>
        <end position="260"/>
    </location>
</feature>
<feature type="active site" description="Proton donor/acceptor" evidence="7">
    <location>
        <position position="182"/>
    </location>
</feature>
<proteinExistence type="inferred from homology"/>
<keyword evidence="11" id="KW-1185">Reference proteome</keyword>
<dbReference type="InterPro" id="IPR004635">
    <property type="entry name" value="Pept_S49_SppA"/>
</dbReference>
<keyword evidence="8" id="KW-0812">Transmembrane</keyword>